<dbReference type="Pfam" id="PF00501">
    <property type="entry name" value="AMP-binding"/>
    <property type="match status" value="1"/>
</dbReference>
<dbReference type="NCBIfam" id="NF002937">
    <property type="entry name" value="PRK03584.1"/>
    <property type="match status" value="1"/>
</dbReference>
<dbReference type="OrthoDB" id="9803968at2"/>
<dbReference type="PROSITE" id="PS00455">
    <property type="entry name" value="AMP_BINDING"/>
    <property type="match status" value="1"/>
</dbReference>
<evidence type="ECO:0000256" key="2">
    <source>
        <dbReference type="ARBA" id="ARBA00022598"/>
    </source>
</evidence>
<feature type="domain" description="AMP-binding enzyme C-terminal" evidence="7">
    <location>
        <begin position="580"/>
        <end position="653"/>
    </location>
</feature>
<evidence type="ECO:0000313" key="9">
    <source>
        <dbReference type="Proteomes" id="UP000186104"/>
    </source>
</evidence>
<dbReference type="NCBIfam" id="TIGR01217">
    <property type="entry name" value="ac_ac_CoA_syn"/>
    <property type="match status" value="1"/>
</dbReference>
<accession>A0A173LQI9</accession>
<evidence type="ECO:0000256" key="1">
    <source>
        <dbReference type="ARBA" id="ARBA00006432"/>
    </source>
</evidence>
<dbReference type="GO" id="GO:0030729">
    <property type="term" value="F:acetoacetate-CoA ligase activity"/>
    <property type="evidence" value="ECO:0007669"/>
    <property type="project" value="InterPro"/>
</dbReference>
<evidence type="ECO:0000259" key="7">
    <source>
        <dbReference type="Pfam" id="PF13193"/>
    </source>
</evidence>
<protein>
    <submittedName>
        <fullName evidence="8">Acetyl-coenzyme A synthetase 1</fullName>
    </submittedName>
</protein>
<keyword evidence="2" id="KW-0436">Ligase</keyword>
<feature type="domain" description="AMP-dependent synthetase/ligase" evidence="6">
    <location>
        <begin position="137"/>
        <end position="511"/>
    </location>
</feature>
<dbReference type="GO" id="GO:0005524">
    <property type="term" value="F:ATP binding"/>
    <property type="evidence" value="ECO:0007669"/>
    <property type="project" value="UniProtKB-KW"/>
</dbReference>
<evidence type="ECO:0000313" key="8">
    <source>
        <dbReference type="EMBL" id="ANI93052.1"/>
    </source>
</evidence>
<dbReference type="InterPro" id="IPR045851">
    <property type="entry name" value="AMP-bd_C_sf"/>
</dbReference>
<comment type="similarity">
    <text evidence="1">Belongs to the ATP-dependent AMP-binding enzyme family.</text>
</comment>
<dbReference type="Pfam" id="PF13193">
    <property type="entry name" value="AMP-binding_C"/>
    <property type="match status" value="1"/>
</dbReference>
<dbReference type="EMBL" id="CP015961">
    <property type="protein sequence ID" value="ANI93052.1"/>
    <property type="molecule type" value="Genomic_DNA"/>
</dbReference>
<dbReference type="InterPro" id="IPR005914">
    <property type="entry name" value="Acac_CoA_synth"/>
</dbReference>
<dbReference type="Gene3D" id="3.40.50.12780">
    <property type="entry name" value="N-terminal domain of ligase-like"/>
    <property type="match status" value="1"/>
</dbReference>
<dbReference type="Gene3D" id="3.30.300.30">
    <property type="match status" value="1"/>
</dbReference>
<dbReference type="GO" id="GO:0006629">
    <property type="term" value="P:lipid metabolic process"/>
    <property type="evidence" value="ECO:0007669"/>
    <property type="project" value="InterPro"/>
</dbReference>
<dbReference type="PANTHER" id="PTHR42921:SF1">
    <property type="entry name" value="ACETOACETYL-COA SYNTHETASE"/>
    <property type="match status" value="1"/>
</dbReference>
<dbReference type="RefSeq" id="WP_082908616.1">
    <property type="nucleotide sequence ID" value="NZ_CP015961.1"/>
</dbReference>
<keyword evidence="9" id="KW-1185">Reference proteome</keyword>
<dbReference type="InterPro" id="IPR020845">
    <property type="entry name" value="AMP-binding_CS"/>
</dbReference>
<dbReference type="PANTHER" id="PTHR42921">
    <property type="entry name" value="ACETOACETYL-COA SYNTHETASE"/>
    <property type="match status" value="1"/>
</dbReference>
<evidence type="ECO:0000256" key="5">
    <source>
        <dbReference type="SAM" id="MobiDB-lite"/>
    </source>
</evidence>
<dbReference type="InterPro" id="IPR042099">
    <property type="entry name" value="ANL_N_sf"/>
</dbReference>
<dbReference type="InterPro" id="IPR000873">
    <property type="entry name" value="AMP-dep_synth/lig_dom"/>
</dbReference>
<evidence type="ECO:0000256" key="4">
    <source>
        <dbReference type="ARBA" id="ARBA00022840"/>
    </source>
</evidence>
<sequence>MSESGTGAGTDKGTGTGADAPDDAPIWAPSPQQVEESERTEFARGAAAEYGYTGAPDDYAALHAWSVAELGNFWSAVGRHFEVPGFGAPGDPLLAEGDALAVDAMPGARWFPDFRGNFVEAVLAHEVRNPGASAVIAVSEPFDDGAVSRSELSFSQLREESAALAARLAEAGVRPGDRVAAYVPDIAEGIVAFYATAWIGAVWTACGQDYAPAAAAARMGQLEPKVLIAADGYRNAGKWHDKRADTADLAERLPGDVRVIEVRRGAEPGAPGALVGAESWDEAIARGRKLMEENGEPAVEKVPFDHPLWVLFSSGTTGTPKGIVHGHGGVLLEHLKVLGLHAGLRAGDRLLWFTTPSWMMWNYRTSAPLVGATAVCFEGHPTRPPEALWEAVAREEVTIFGTSPGQILASRKAGIRPAAQFDLSALRAIGSSGSTMPADSFRWIHDEVGGVPTLSISGGTDVVSAFAGGQDAYPVYAGELSAAYLGCDLRSWSPEGEDLTGEVGEMVIARPMPSMPVEFWNDADGARYRSAYFEHFPGVWRHGDWIKINGRGGVTIHGRSDATLNRNGIRMGSADIYGVVEEIEGVAEAFVLGVEGPEAKYWMPLYIVPAEGTEVDATLRDRITAAIRADLSPRHVPDEISQAPGIPHTKTGKKLEVPVTAILAGREDVNVDRQSIDNPDLLDWYVKRGAEHRW</sequence>
<dbReference type="KEGG" id="dtm:BJL86_2288"/>
<keyword evidence="4" id="KW-0067">ATP-binding</keyword>
<evidence type="ECO:0000259" key="6">
    <source>
        <dbReference type="Pfam" id="PF00501"/>
    </source>
</evidence>
<dbReference type="AlphaFoldDB" id="A0A173LQI9"/>
<dbReference type="SUPFAM" id="SSF56801">
    <property type="entry name" value="Acetyl-CoA synthetase-like"/>
    <property type="match status" value="1"/>
</dbReference>
<name>A0A173LQI9_9ACTN</name>
<dbReference type="Proteomes" id="UP000186104">
    <property type="component" value="Chromosome"/>
</dbReference>
<dbReference type="InterPro" id="IPR025110">
    <property type="entry name" value="AMP-bd_C"/>
</dbReference>
<keyword evidence="3" id="KW-0547">Nucleotide-binding</keyword>
<reference evidence="8 9" key="1">
    <citation type="submission" date="2016-06" db="EMBL/GenBank/DDBJ databases">
        <title>Complete genome sequence of a saline-alkali tolerant type strain Dietzia timorensis ID05-A0528T.</title>
        <authorList>
            <person name="Wu X."/>
        </authorList>
    </citation>
    <scope>NUCLEOTIDE SEQUENCE [LARGE SCALE GENOMIC DNA]</scope>
    <source>
        <strain evidence="8 9">ID05-A0528</strain>
    </source>
</reference>
<feature type="region of interest" description="Disordered" evidence="5">
    <location>
        <begin position="1"/>
        <end position="36"/>
    </location>
</feature>
<dbReference type="STRING" id="499555.BJL86_2288"/>
<proteinExistence type="inferred from homology"/>
<organism evidence="8 9">
    <name type="scientific">Dietzia timorensis</name>
    <dbReference type="NCBI Taxonomy" id="499555"/>
    <lineage>
        <taxon>Bacteria</taxon>
        <taxon>Bacillati</taxon>
        <taxon>Actinomycetota</taxon>
        <taxon>Actinomycetes</taxon>
        <taxon>Mycobacteriales</taxon>
        <taxon>Dietziaceae</taxon>
        <taxon>Dietzia</taxon>
    </lineage>
</organism>
<feature type="compositionally biased region" description="Gly residues" evidence="5">
    <location>
        <begin position="1"/>
        <end position="16"/>
    </location>
</feature>
<gene>
    <name evidence="8" type="ORF">BJL86_2288</name>
</gene>
<evidence type="ECO:0000256" key="3">
    <source>
        <dbReference type="ARBA" id="ARBA00022741"/>
    </source>
</evidence>
<feature type="compositionally biased region" description="Low complexity" evidence="5">
    <location>
        <begin position="17"/>
        <end position="31"/>
    </location>
</feature>